<evidence type="ECO:0000256" key="1">
    <source>
        <dbReference type="ARBA" id="ARBA00009054"/>
    </source>
</evidence>
<dbReference type="OrthoDB" id="9812586at2"/>
<dbReference type="GO" id="GO:0042803">
    <property type="term" value="F:protein homodimerization activity"/>
    <property type="evidence" value="ECO:0007669"/>
    <property type="project" value="InterPro"/>
</dbReference>
<evidence type="ECO:0000256" key="3">
    <source>
        <dbReference type="HAMAP-Rule" id="MF_01151"/>
    </source>
</evidence>
<dbReference type="PANTHER" id="PTHR21237">
    <property type="entry name" value="GRPE PROTEIN"/>
    <property type="match status" value="1"/>
</dbReference>
<keyword evidence="6" id="KW-1185">Reference proteome</keyword>
<comment type="similarity">
    <text evidence="1 3">Belongs to the GrpE family.</text>
</comment>
<dbReference type="GO" id="GO:0005737">
    <property type="term" value="C:cytoplasm"/>
    <property type="evidence" value="ECO:0007669"/>
    <property type="project" value="UniProtKB-SubCell"/>
</dbReference>
<keyword evidence="4" id="KW-0175">Coiled coil</keyword>
<keyword evidence="3" id="KW-0346">Stress response</keyword>
<gene>
    <name evidence="3 5" type="primary">grpE</name>
    <name evidence="5" type="ORF">EG856_03305</name>
</gene>
<name>A0A4P6MU26_9BACT</name>
<dbReference type="KEGG" id="mphi:EG856_03305"/>
<evidence type="ECO:0000313" key="6">
    <source>
        <dbReference type="Proteomes" id="UP000289326"/>
    </source>
</evidence>
<dbReference type="Pfam" id="PF01025">
    <property type="entry name" value="GrpE"/>
    <property type="match status" value="1"/>
</dbReference>
<dbReference type="InterPro" id="IPR046357">
    <property type="entry name" value="PPIase_dom_sf"/>
</dbReference>
<dbReference type="GO" id="GO:0003755">
    <property type="term" value="F:peptidyl-prolyl cis-trans isomerase activity"/>
    <property type="evidence" value="ECO:0007669"/>
    <property type="project" value="InterPro"/>
</dbReference>
<dbReference type="HAMAP" id="MF_01151">
    <property type="entry name" value="GrpE"/>
    <property type="match status" value="1"/>
</dbReference>
<dbReference type="EMBL" id="CP034841">
    <property type="protein sequence ID" value="QBF34917.1"/>
    <property type="molecule type" value="Genomic_DNA"/>
</dbReference>
<keyword evidence="2 3" id="KW-0143">Chaperone</keyword>
<sequence>MKNLELGSKIKVDVKVFNEGKIVKQLTKRNFLLTLGQNQIVAGLDEKIIEAGWKEKYTIPYLFQNTNDQQIDGKTLNIEIFNLTFKKRFSKKENKEQLKISNLTAQIAELSKINSQLKQKFEVLEDINNDLKEKIRELSNKIAENKRITVPDEEVKKIKQYALQKFFEEFSSPYSTLKAAINSGINLDDVNVKTYVKGFEMVLGMVENVFTTHGLKIIKPNVGDIFDPNLQKAIDFVIDNDRETNTIVKVSSDTYMLFDRVIKPAVVVLSKKEQSNI</sequence>
<evidence type="ECO:0000256" key="4">
    <source>
        <dbReference type="SAM" id="Coils"/>
    </source>
</evidence>
<protein>
    <recommendedName>
        <fullName evidence="3">Protein GrpE</fullName>
    </recommendedName>
    <alternativeName>
        <fullName evidence="3">HSP-70 cofactor</fullName>
    </alternativeName>
</protein>
<dbReference type="Gene3D" id="3.10.50.40">
    <property type="match status" value="1"/>
</dbReference>
<dbReference type="AlphaFoldDB" id="A0A4P6MU26"/>
<proteinExistence type="inferred from homology"/>
<dbReference type="SUPFAM" id="SSF54534">
    <property type="entry name" value="FKBP-like"/>
    <property type="match status" value="1"/>
</dbReference>
<feature type="coiled-coil region" evidence="4">
    <location>
        <begin position="100"/>
        <end position="148"/>
    </location>
</feature>
<dbReference type="SUPFAM" id="SSF51064">
    <property type="entry name" value="Head domain of nucleotide exchange factor GrpE"/>
    <property type="match status" value="1"/>
</dbReference>
<evidence type="ECO:0000256" key="2">
    <source>
        <dbReference type="ARBA" id="ARBA00023186"/>
    </source>
</evidence>
<reference evidence="5 6" key="1">
    <citation type="submission" date="2019-01" db="EMBL/GenBank/DDBJ databases">
        <title>Complete sequence and annotation of the Mycoplasma phocirhinis strain 852T genome.</title>
        <authorList>
            <person name="Frasca S.Jr."/>
            <person name="Kutish G.F."/>
            <person name="Castellanos Gell J."/>
            <person name="Michaels D.L."/>
            <person name="Brown D.R."/>
        </authorList>
    </citation>
    <scope>NUCLEOTIDE SEQUENCE [LARGE SCALE GENOMIC DNA]</scope>
    <source>
        <strain evidence="5 6">852</strain>
    </source>
</reference>
<dbReference type="InterPro" id="IPR009012">
    <property type="entry name" value="GrpE_head"/>
</dbReference>
<accession>A0A4P6MU26</accession>
<dbReference type="SUPFAM" id="SSF58014">
    <property type="entry name" value="Coiled-coil domain of nucleotide exchange factor GrpE"/>
    <property type="match status" value="1"/>
</dbReference>
<dbReference type="Proteomes" id="UP000289326">
    <property type="component" value="Chromosome"/>
</dbReference>
<dbReference type="PANTHER" id="PTHR21237:SF23">
    <property type="entry name" value="GRPE PROTEIN HOMOLOG, MITOCHONDRIAL"/>
    <property type="match status" value="1"/>
</dbReference>
<dbReference type="GO" id="GO:0051082">
    <property type="term" value="F:unfolded protein binding"/>
    <property type="evidence" value="ECO:0007669"/>
    <property type="project" value="TreeGrafter"/>
</dbReference>
<organism evidence="5 6">
    <name type="scientific">Mycoplasmopsis phocirhinis</name>
    <dbReference type="NCBI Taxonomy" id="142650"/>
    <lineage>
        <taxon>Bacteria</taxon>
        <taxon>Bacillati</taxon>
        <taxon>Mycoplasmatota</taxon>
        <taxon>Mycoplasmoidales</taxon>
        <taxon>Metamycoplasmataceae</taxon>
        <taxon>Mycoplasmopsis</taxon>
    </lineage>
</organism>
<comment type="subunit">
    <text evidence="3">Homodimer.</text>
</comment>
<dbReference type="InterPro" id="IPR013805">
    <property type="entry name" value="GrpE_CC"/>
</dbReference>
<evidence type="ECO:0000313" key="5">
    <source>
        <dbReference type="EMBL" id="QBF34917.1"/>
    </source>
</evidence>
<comment type="function">
    <text evidence="3">Participates actively in the response to hyperosmotic and heat shock by preventing the aggregation of stress-denatured proteins, in association with DnaK and GrpE. It is the nucleotide exchange factor for DnaK and may function as a thermosensor. Unfolded proteins bind initially to DnaJ; upon interaction with the DnaJ-bound protein, DnaK hydrolyzes its bound ATP, resulting in the formation of a stable complex. GrpE releases ADP from DnaK; ATP binding to DnaK triggers the release of the substrate protein, thus completing the reaction cycle. Several rounds of ATP-dependent interactions between DnaJ, DnaK and GrpE are required for fully efficient folding.</text>
</comment>
<dbReference type="GO" id="GO:0006457">
    <property type="term" value="P:protein folding"/>
    <property type="evidence" value="ECO:0007669"/>
    <property type="project" value="InterPro"/>
</dbReference>
<dbReference type="RefSeq" id="WP_130429694.1">
    <property type="nucleotide sequence ID" value="NZ_CP034841.1"/>
</dbReference>
<dbReference type="InterPro" id="IPR000740">
    <property type="entry name" value="GrpE"/>
</dbReference>
<comment type="subcellular location">
    <subcellularLocation>
        <location evidence="3">Cytoplasm</location>
    </subcellularLocation>
</comment>
<dbReference type="GO" id="GO:0000774">
    <property type="term" value="F:adenyl-nucleotide exchange factor activity"/>
    <property type="evidence" value="ECO:0007669"/>
    <property type="project" value="InterPro"/>
</dbReference>
<dbReference type="GO" id="GO:0051087">
    <property type="term" value="F:protein-folding chaperone binding"/>
    <property type="evidence" value="ECO:0007669"/>
    <property type="project" value="InterPro"/>
</dbReference>
<dbReference type="Gene3D" id="2.30.22.10">
    <property type="entry name" value="Head domain of nucleotide exchange factor GrpE"/>
    <property type="match status" value="1"/>
</dbReference>
<keyword evidence="3" id="KW-0963">Cytoplasm</keyword>